<feature type="domain" description="Ribosomal RNA methyltransferase FtsJ" evidence="10">
    <location>
        <begin position="93"/>
        <end position="270"/>
    </location>
</feature>
<dbReference type="AlphaFoldDB" id="A0A0D6EL15"/>
<proteinExistence type="inferred from homology"/>
<evidence type="ECO:0000259" key="12">
    <source>
        <dbReference type="Pfam" id="PF11861"/>
    </source>
</evidence>
<feature type="region of interest" description="Disordered" evidence="8">
    <location>
        <begin position="456"/>
        <end position="476"/>
    </location>
</feature>
<reference evidence="14" key="1">
    <citation type="submission" date="2015-02" db="EMBL/GenBank/DDBJ databases">
        <authorList>
            <person name="Gon?alves P."/>
        </authorList>
    </citation>
    <scope>NUCLEOTIDE SEQUENCE [LARGE SCALE GENOMIC DNA]</scope>
</reference>
<dbReference type="GO" id="GO:0008650">
    <property type="term" value="F:rRNA (uridine-2'-O-)-methyltransferase activity"/>
    <property type="evidence" value="ECO:0007669"/>
    <property type="project" value="TreeGrafter"/>
</dbReference>
<comment type="subcellular location">
    <subcellularLocation>
        <location evidence="1">Nucleus</location>
        <location evidence="1">Nucleolus</location>
    </subcellularLocation>
</comment>
<feature type="region of interest" description="Disordered" evidence="8">
    <location>
        <begin position="541"/>
        <end position="800"/>
    </location>
</feature>
<evidence type="ECO:0000259" key="11">
    <source>
        <dbReference type="Pfam" id="PF07780"/>
    </source>
</evidence>
<dbReference type="PANTHER" id="PTHR10920:SF13">
    <property type="entry name" value="PRE-RRNA 2'-O-RIBOSE RNA METHYLTRANSFERASE FTSJ3"/>
    <property type="match status" value="1"/>
</dbReference>
<keyword evidence="5" id="KW-0808">Transferase</keyword>
<evidence type="ECO:0000259" key="10">
    <source>
        <dbReference type="Pfam" id="PF01728"/>
    </source>
</evidence>
<feature type="compositionally biased region" description="Acidic residues" evidence="8">
    <location>
        <begin position="780"/>
        <end position="793"/>
    </location>
</feature>
<dbReference type="GO" id="GO:0016435">
    <property type="term" value="F:rRNA (guanine) methyltransferase activity"/>
    <property type="evidence" value="ECO:0007669"/>
    <property type="project" value="TreeGrafter"/>
</dbReference>
<feature type="non-terminal residue" evidence="13">
    <location>
        <position position="1"/>
    </location>
</feature>
<dbReference type="InterPro" id="IPR029063">
    <property type="entry name" value="SAM-dependent_MTases_sf"/>
</dbReference>
<feature type="compositionally biased region" description="Acidic residues" evidence="8">
    <location>
        <begin position="640"/>
        <end position="672"/>
    </location>
</feature>
<dbReference type="InterPro" id="IPR012920">
    <property type="entry name" value="rRNA_MeTfrase_SPB1-like_C"/>
</dbReference>
<dbReference type="Pfam" id="PF07780">
    <property type="entry name" value="Spb1_C"/>
    <property type="match status" value="1"/>
</dbReference>
<keyword evidence="14" id="KW-1185">Reference proteome</keyword>
<evidence type="ECO:0000256" key="5">
    <source>
        <dbReference type="ARBA" id="ARBA00022679"/>
    </source>
</evidence>
<protein>
    <submittedName>
        <fullName evidence="13">SPOSA6832_02249-mRNA-1:cds</fullName>
    </submittedName>
</protein>
<sequence length="1027" mass="114619">MAGWIAQERAARPHVSVGKDGSEAAGPVRRRRSPARGLDDAAPKSNFAHRLPPKALANMFIRSAPPPLFAEPATLRLAAGKGTEEDGKREQGYRARSAFKLVQLNRKYDFLSSARVVIDLCAAPGGWLQVAAKQMPQQNSIIIGVDLVPIKPIPRCITLVEDITTESCRRSLRAEIKDWKADVVLHDGAPNVGSAWVQDAFTQVELVLASLKLAVEFLRPGGTFCTKVFRSKDYNSLLWVFNQLFTKVEATKPPSSRNVSAEIFVVCQGYLAPTKIDPKLLNAKFVFSEVDGAGEEAGTKLSSTNPLAKLEGKTISTKDVLTPATLNVFAPEKKRKQREGYDDGDMTLYKECRVMEWIRSDDPIGVLGLVGRMRWTEAEDKKILKSPLTTTEIKECVDDLKVLGKKDFKMLLKYRLAIREDVCCTGFLVPLSRRLIRPFCFSQLGLDVKVDETEEHTEQAEVQPLDEEEQITEELERLSRTDLLRKRRERRRANEKKAREVQRMQLNMVTPMDIGLERQDGVDDSDVFDLGEVEGGKVRQGVKGGILASDDEAESDEEAAPKKGAMPEAAVGDAEDDEEDEEVSDDERRTRRLEESLDILYESYQQSKLERDHKHKVKEQRRRAEAAEGGEWRGIKEDDRDSDEGSDDSDIDDDPAPAPESDDDSSDEDEDAAVVPAGKGKLITKLDKSKVLSGDAKSRQAAMWFDQPAFKGLPGGGLDALLGSGTDSEDAASSASADEEEGDGDVRTVWDELEEEEDEEEGEESSDSDDDFDGAREEFKEDEEMDEEADLDEEERKEVEKAERIAKLGLTTAEAMTLAQQLVNRERTKTQLVDEGFNRHTDAIGGDGLPSWFLDDEQRHFRHNIPITKEAVQAIRDKMRALNARPIKKVAEAKARKKMRTIRRIEKTKAKAQGINDDEDNGLTEKEKAASIAKVLGRANKASKSKKPEVKLVVARGANRGLKGRPKGVKGKYKMADPRQKKEFVVSPLLLFFVWLLIATDTSGDFCRVRALKRIQKRDRKNGGRKK</sequence>
<feature type="transmembrane region" description="Helical" evidence="9">
    <location>
        <begin position="984"/>
        <end position="1007"/>
    </location>
</feature>
<keyword evidence="6" id="KW-0949">S-adenosyl-L-methionine</keyword>
<feature type="compositionally biased region" description="Acidic residues" evidence="8">
    <location>
        <begin position="464"/>
        <end position="473"/>
    </location>
</feature>
<dbReference type="SUPFAM" id="SSF53335">
    <property type="entry name" value="S-adenosyl-L-methionine-dependent methyltransferases"/>
    <property type="match status" value="1"/>
</dbReference>
<evidence type="ECO:0000256" key="1">
    <source>
        <dbReference type="ARBA" id="ARBA00004604"/>
    </source>
</evidence>
<evidence type="ECO:0000256" key="7">
    <source>
        <dbReference type="ARBA" id="ARBA00023242"/>
    </source>
</evidence>
<name>A0A0D6EL15_SPOSA</name>
<dbReference type="HAMAP" id="MF_03163">
    <property type="entry name" value="RNA_methyltr_E_SPB1"/>
    <property type="match status" value="1"/>
</dbReference>
<dbReference type="GO" id="GO:0005730">
    <property type="term" value="C:nucleolus"/>
    <property type="evidence" value="ECO:0007669"/>
    <property type="project" value="UniProtKB-SubCell"/>
</dbReference>
<dbReference type="InterPro" id="IPR015507">
    <property type="entry name" value="rRNA-MeTfrase_E"/>
</dbReference>
<dbReference type="GO" id="GO:0000466">
    <property type="term" value="P:maturation of 5.8S rRNA from tricistronic rRNA transcript (SSU-rRNA, 5.8S rRNA, LSU-rRNA)"/>
    <property type="evidence" value="ECO:0007669"/>
    <property type="project" value="TreeGrafter"/>
</dbReference>
<dbReference type="Pfam" id="PF01728">
    <property type="entry name" value="FtsJ"/>
    <property type="match status" value="1"/>
</dbReference>
<feature type="region of interest" description="Disordered" evidence="8">
    <location>
        <begin position="1"/>
        <end position="47"/>
    </location>
</feature>
<dbReference type="FunFam" id="3.40.50.150:FF:000004">
    <property type="entry name" value="AdoMet-dependent rRNA methyltransferase SPB1"/>
    <property type="match status" value="1"/>
</dbReference>
<feature type="compositionally biased region" description="Basic and acidic residues" evidence="8">
    <location>
        <begin position="586"/>
        <end position="595"/>
    </location>
</feature>
<evidence type="ECO:0000256" key="9">
    <source>
        <dbReference type="SAM" id="Phobius"/>
    </source>
</evidence>
<keyword evidence="4" id="KW-0489">Methyltransferase</keyword>
<dbReference type="InterPro" id="IPR002877">
    <property type="entry name" value="RNA_MeTrfase_FtsJ_dom"/>
</dbReference>
<dbReference type="InterPro" id="IPR050082">
    <property type="entry name" value="RNA_methyltr_RlmE"/>
</dbReference>
<evidence type="ECO:0000313" key="14">
    <source>
        <dbReference type="Proteomes" id="UP000243876"/>
    </source>
</evidence>
<organism evidence="13 14">
    <name type="scientific">Sporidiobolus salmonicolor</name>
    <name type="common">Yeast-like fungus</name>
    <name type="synonym">Sporobolomyces salmonicolor</name>
    <dbReference type="NCBI Taxonomy" id="5005"/>
    <lineage>
        <taxon>Eukaryota</taxon>
        <taxon>Fungi</taxon>
        <taxon>Dikarya</taxon>
        <taxon>Basidiomycota</taxon>
        <taxon>Pucciniomycotina</taxon>
        <taxon>Microbotryomycetes</taxon>
        <taxon>Sporidiobolales</taxon>
        <taxon>Sporidiobolaceae</taxon>
        <taxon>Sporobolomyces</taxon>
    </lineage>
</organism>
<keyword evidence="2" id="KW-0690">Ribosome biogenesis</keyword>
<keyword evidence="7" id="KW-0539">Nucleus</keyword>
<evidence type="ECO:0000256" key="2">
    <source>
        <dbReference type="ARBA" id="ARBA00022517"/>
    </source>
</evidence>
<feature type="domain" description="DUF3381" evidence="12">
    <location>
        <begin position="331"/>
        <end position="503"/>
    </location>
</feature>
<gene>
    <name evidence="13" type="primary">SPOSA6832_02249</name>
</gene>
<feature type="compositionally biased region" description="Acidic residues" evidence="8">
    <location>
        <begin position="573"/>
        <end position="585"/>
    </location>
</feature>
<dbReference type="HAMAP" id="MF_01547">
    <property type="entry name" value="RNA_methyltr_E"/>
    <property type="match status" value="1"/>
</dbReference>
<feature type="compositionally biased region" description="Low complexity" evidence="8">
    <location>
        <begin position="719"/>
        <end position="736"/>
    </location>
</feature>
<dbReference type="GO" id="GO:0000463">
    <property type="term" value="P:maturation of LSU-rRNA from tricistronic rRNA transcript (SSU-rRNA, 5.8S rRNA, LSU-rRNA)"/>
    <property type="evidence" value="ECO:0007669"/>
    <property type="project" value="TreeGrafter"/>
</dbReference>
<keyword evidence="3" id="KW-0698">rRNA processing</keyword>
<keyword evidence="9" id="KW-1133">Transmembrane helix</keyword>
<dbReference type="EMBL" id="CENE01000007">
    <property type="protein sequence ID" value="CEQ40616.1"/>
    <property type="molecule type" value="Genomic_DNA"/>
</dbReference>
<dbReference type="GO" id="GO:0030687">
    <property type="term" value="C:preribosome, large subunit precursor"/>
    <property type="evidence" value="ECO:0007669"/>
    <property type="project" value="TreeGrafter"/>
</dbReference>
<evidence type="ECO:0000256" key="6">
    <source>
        <dbReference type="ARBA" id="ARBA00022691"/>
    </source>
</evidence>
<keyword evidence="9" id="KW-0472">Membrane</keyword>
<keyword evidence="9" id="KW-0812">Transmembrane</keyword>
<feature type="compositionally biased region" description="Basic and acidic residues" evidence="8">
    <location>
        <begin position="622"/>
        <end position="639"/>
    </location>
</feature>
<feature type="compositionally biased region" description="Acidic residues" evidence="8">
    <location>
        <begin position="751"/>
        <end position="772"/>
    </location>
</feature>
<feature type="domain" description="Ribosomal RNA methyltransferase SPB1-like C-terminal" evidence="11">
    <location>
        <begin position="766"/>
        <end position="983"/>
    </location>
</feature>
<dbReference type="Pfam" id="PF11861">
    <property type="entry name" value="DUF3381"/>
    <property type="match status" value="1"/>
</dbReference>
<evidence type="ECO:0000256" key="8">
    <source>
        <dbReference type="SAM" id="MobiDB-lite"/>
    </source>
</evidence>
<feature type="compositionally biased region" description="Acidic residues" evidence="8">
    <location>
        <begin position="549"/>
        <end position="558"/>
    </location>
</feature>
<evidence type="ECO:0000256" key="4">
    <source>
        <dbReference type="ARBA" id="ARBA00022603"/>
    </source>
</evidence>
<dbReference type="InterPro" id="IPR024576">
    <property type="entry name" value="rRNA_MeTfrase_Spb1_DUF3381"/>
</dbReference>
<evidence type="ECO:0000256" key="3">
    <source>
        <dbReference type="ARBA" id="ARBA00022552"/>
    </source>
</evidence>
<dbReference type="InterPro" id="IPR028589">
    <property type="entry name" value="SPB1-like"/>
</dbReference>
<dbReference type="OrthoDB" id="1287559at2759"/>
<dbReference type="Gene3D" id="3.40.50.150">
    <property type="entry name" value="Vaccinia Virus protein VP39"/>
    <property type="match status" value="1"/>
</dbReference>
<dbReference type="Proteomes" id="UP000243876">
    <property type="component" value="Unassembled WGS sequence"/>
</dbReference>
<dbReference type="PANTHER" id="PTHR10920">
    <property type="entry name" value="RIBOSOMAL RNA METHYLTRANSFERASE"/>
    <property type="match status" value="1"/>
</dbReference>
<accession>A0A0D6EL15</accession>
<evidence type="ECO:0000313" key="13">
    <source>
        <dbReference type="EMBL" id="CEQ40616.1"/>
    </source>
</evidence>